<evidence type="ECO:0000256" key="3">
    <source>
        <dbReference type="ARBA" id="ARBA00022676"/>
    </source>
</evidence>
<dbReference type="Gene3D" id="3.90.550.10">
    <property type="entry name" value="Spore Coat Polysaccharide Biosynthesis Protein SpsA, Chain A"/>
    <property type="match status" value="1"/>
</dbReference>
<dbReference type="GO" id="GO:0016757">
    <property type="term" value="F:glycosyltransferase activity"/>
    <property type="evidence" value="ECO:0007669"/>
    <property type="project" value="UniProtKB-KW"/>
</dbReference>
<keyword evidence="2" id="KW-1003">Cell membrane</keyword>
<reference evidence="8 9" key="1">
    <citation type="journal article" date="2020" name="Biotechnol. Biofuels">
        <title>New insights from the biogas microbiome by comprehensive genome-resolved metagenomics of nearly 1600 species originating from multiple anaerobic digesters.</title>
        <authorList>
            <person name="Campanaro S."/>
            <person name="Treu L."/>
            <person name="Rodriguez-R L.M."/>
            <person name="Kovalovszki A."/>
            <person name="Ziels R.M."/>
            <person name="Maus I."/>
            <person name="Zhu X."/>
            <person name="Kougias P.G."/>
            <person name="Basile A."/>
            <person name="Luo G."/>
            <person name="Schluter A."/>
            <person name="Konstantinidis K.T."/>
            <person name="Angelidaki I."/>
        </authorList>
    </citation>
    <scope>NUCLEOTIDE SEQUENCE [LARGE SCALE GENOMIC DNA]</scope>
    <source>
        <strain evidence="8">AS04akNAM_125</strain>
    </source>
</reference>
<evidence type="ECO:0000256" key="4">
    <source>
        <dbReference type="ARBA" id="ARBA00022679"/>
    </source>
</evidence>
<comment type="subcellular location">
    <subcellularLocation>
        <location evidence="1">Cell membrane</location>
    </subcellularLocation>
</comment>
<keyword evidence="5" id="KW-0472">Membrane</keyword>
<sequence length="302" mass="31604">MGQLGGAAAPVRRQPPLAGAAPGGGRVILSVIIPASNEERWLGACLAALIASDPVAGGAEIIVAANGCRDRTADVARAAIPAAAAAGWELTVIEREQGGKPAALNHADNVARGEIRAYLDADVIVSPPLLAALARALTAREGAAYGSGRPRVTAQTRLSRAYARFWSQLPFARSTAPGFGLFAVNRAGRARWGEFPAIISDDSYVRMLFQPQERIEVAAPYDWPMTEGFAALVRVRRRQDAGVAEIAARWPELLANEGKPRLGAGGVLRLAAADPAGFAAYAAVSLAVRAGRDSGTWARGRQ</sequence>
<protein>
    <submittedName>
        <fullName evidence="8">Glycosyltransferase</fullName>
    </submittedName>
</protein>
<accession>A0A832QXX8</accession>
<gene>
    <name evidence="8" type="ORF">GXX24_09935</name>
</gene>
<organism evidence="8 9">
    <name type="scientific">Paracoccus solventivorans</name>
    <dbReference type="NCBI Taxonomy" id="53463"/>
    <lineage>
        <taxon>Bacteria</taxon>
        <taxon>Pseudomonadati</taxon>
        <taxon>Pseudomonadota</taxon>
        <taxon>Alphaproteobacteria</taxon>
        <taxon>Rhodobacterales</taxon>
        <taxon>Paracoccaceae</taxon>
        <taxon>Paracoccus</taxon>
    </lineage>
</organism>
<evidence type="ECO:0000313" key="9">
    <source>
        <dbReference type="Proteomes" id="UP000580830"/>
    </source>
</evidence>
<dbReference type="GO" id="GO:0005886">
    <property type="term" value="C:plasma membrane"/>
    <property type="evidence" value="ECO:0007669"/>
    <property type="project" value="UniProtKB-SubCell"/>
</dbReference>
<keyword evidence="4 8" id="KW-0808">Transferase</keyword>
<comment type="caution">
    <text evidence="8">The sequence shown here is derived from an EMBL/GenBank/DDBJ whole genome shotgun (WGS) entry which is preliminary data.</text>
</comment>
<feature type="domain" description="Glycosyltransferase 2-like" evidence="7">
    <location>
        <begin position="30"/>
        <end position="169"/>
    </location>
</feature>
<dbReference type="PANTHER" id="PTHR43646:SF2">
    <property type="entry name" value="GLYCOSYLTRANSFERASE 2-LIKE DOMAIN-CONTAINING PROTEIN"/>
    <property type="match status" value="1"/>
</dbReference>
<dbReference type="SUPFAM" id="SSF53448">
    <property type="entry name" value="Nucleotide-diphospho-sugar transferases"/>
    <property type="match status" value="1"/>
</dbReference>
<evidence type="ECO:0000313" key="8">
    <source>
        <dbReference type="EMBL" id="HHW34440.1"/>
    </source>
</evidence>
<evidence type="ECO:0000256" key="6">
    <source>
        <dbReference type="SAM" id="MobiDB-lite"/>
    </source>
</evidence>
<evidence type="ECO:0000256" key="2">
    <source>
        <dbReference type="ARBA" id="ARBA00022475"/>
    </source>
</evidence>
<dbReference type="Pfam" id="PF00535">
    <property type="entry name" value="Glycos_transf_2"/>
    <property type="match status" value="1"/>
</dbReference>
<proteinExistence type="predicted"/>
<dbReference type="AlphaFoldDB" id="A0A832QXX8"/>
<dbReference type="InterPro" id="IPR029044">
    <property type="entry name" value="Nucleotide-diphossugar_trans"/>
</dbReference>
<feature type="region of interest" description="Disordered" evidence="6">
    <location>
        <begin position="1"/>
        <end position="21"/>
    </location>
</feature>
<dbReference type="EMBL" id="DULP01000147">
    <property type="protein sequence ID" value="HHW34440.1"/>
    <property type="molecule type" value="Genomic_DNA"/>
</dbReference>
<name>A0A832QXX8_9RHOB</name>
<evidence type="ECO:0000259" key="7">
    <source>
        <dbReference type="Pfam" id="PF00535"/>
    </source>
</evidence>
<keyword evidence="3" id="KW-0328">Glycosyltransferase</keyword>
<dbReference type="Proteomes" id="UP000580830">
    <property type="component" value="Unassembled WGS sequence"/>
</dbReference>
<evidence type="ECO:0000256" key="5">
    <source>
        <dbReference type="ARBA" id="ARBA00023136"/>
    </source>
</evidence>
<dbReference type="PANTHER" id="PTHR43646">
    <property type="entry name" value="GLYCOSYLTRANSFERASE"/>
    <property type="match status" value="1"/>
</dbReference>
<evidence type="ECO:0000256" key="1">
    <source>
        <dbReference type="ARBA" id="ARBA00004236"/>
    </source>
</evidence>
<dbReference type="InterPro" id="IPR001173">
    <property type="entry name" value="Glyco_trans_2-like"/>
</dbReference>